<reference evidence="2 3" key="1">
    <citation type="journal article" date="2019" name="J Genomics">
        <title>The Draft Genome of a Hydrogen-producing Cyanobacterium, Arthrospira platensis NIES-46.</title>
        <authorList>
            <person name="Suzuki S."/>
            <person name="Yamaguchi H."/>
            <person name="Kawachi M."/>
        </authorList>
    </citation>
    <scope>NUCLEOTIDE SEQUENCE [LARGE SCALE GENOMIC DNA]</scope>
    <source>
        <strain evidence="2 3">NIES-46</strain>
    </source>
</reference>
<proteinExistence type="predicted"/>
<evidence type="ECO:0000313" key="2">
    <source>
        <dbReference type="EMBL" id="GCE96368.1"/>
    </source>
</evidence>
<evidence type="ECO:0000313" key="3">
    <source>
        <dbReference type="Proteomes" id="UP000326169"/>
    </source>
</evidence>
<dbReference type="EMBL" id="BIMW01000185">
    <property type="protein sequence ID" value="GCE96368.1"/>
    <property type="molecule type" value="Genomic_DNA"/>
</dbReference>
<gene>
    <name evidence="2" type="ORF">NIES46_44380</name>
</gene>
<sequence length="68" mass="7752">MVKTSSLLTQQNLYHVPIYTIADTARYLHIPLPTLKTWVNGRSYPTQKGDQDFLPLIQRPQSPPDSSL</sequence>
<accession>A0A5M3TEE0</accession>
<dbReference type="Proteomes" id="UP000326169">
    <property type="component" value="Unassembled WGS sequence"/>
</dbReference>
<name>A0A5M3TEE0_LIMPL</name>
<feature type="region of interest" description="Disordered" evidence="1">
    <location>
        <begin position="46"/>
        <end position="68"/>
    </location>
</feature>
<evidence type="ECO:0008006" key="4">
    <source>
        <dbReference type="Google" id="ProtNLM"/>
    </source>
</evidence>
<dbReference type="RefSeq" id="WP_014277466.1">
    <property type="nucleotide sequence ID" value="NZ_BIMW01000185.1"/>
</dbReference>
<evidence type="ECO:0000256" key="1">
    <source>
        <dbReference type="SAM" id="MobiDB-lite"/>
    </source>
</evidence>
<comment type="caution">
    <text evidence="2">The sequence shown here is derived from an EMBL/GenBank/DDBJ whole genome shotgun (WGS) entry which is preliminary data.</text>
</comment>
<organism evidence="2 3">
    <name type="scientific">Limnospira platensis NIES-46</name>
    <dbReference type="NCBI Taxonomy" id="1236695"/>
    <lineage>
        <taxon>Bacteria</taxon>
        <taxon>Bacillati</taxon>
        <taxon>Cyanobacteriota</taxon>
        <taxon>Cyanophyceae</taxon>
        <taxon>Oscillatoriophycideae</taxon>
        <taxon>Oscillatoriales</taxon>
        <taxon>Sirenicapillariaceae</taxon>
        <taxon>Limnospira</taxon>
    </lineage>
</organism>
<dbReference type="GeneID" id="301686171"/>
<protein>
    <recommendedName>
        <fullName evidence="4">Helix-turn-helix domain-containing protein</fullName>
    </recommendedName>
</protein>
<keyword evidence="3" id="KW-1185">Reference proteome</keyword>